<dbReference type="PANTHER" id="PTHR48079">
    <property type="entry name" value="PROTEIN YEEZ"/>
    <property type="match status" value="1"/>
</dbReference>
<evidence type="ECO:0000256" key="1">
    <source>
        <dbReference type="SAM" id="MobiDB-lite"/>
    </source>
</evidence>
<name>A0A1J9RHV6_9PEZI</name>
<feature type="compositionally biased region" description="Low complexity" evidence="1">
    <location>
        <begin position="41"/>
        <end position="50"/>
    </location>
</feature>
<dbReference type="PANTHER" id="PTHR48079:SF6">
    <property type="entry name" value="NAD(P)-BINDING DOMAIN-CONTAINING PROTEIN-RELATED"/>
    <property type="match status" value="1"/>
</dbReference>
<gene>
    <name evidence="2" type="ORF">BKCO1_4100023</name>
</gene>
<dbReference type="InterPro" id="IPR036291">
    <property type="entry name" value="NAD(P)-bd_dom_sf"/>
</dbReference>
<reference evidence="2 3" key="1">
    <citation type="submission" date="2016-10" db="EMBL/GenBank/DDBJ databases">
        <title>Proteomics and genomics reveal pathogen-plant mechanisms compatible with a hemibiotrophic lifestyle of Diplodia corticola.</title>
        <authorList>
            <person name="Fernandes I."/>
            <person name="De Jonge R."/>
            <person name="Van De Peer Y."/>
            <person name="Devreese B."/>
            <person name="Alves A."/>
            <person name="Esteves A.C."/>
        </authorList>
    </citation>
    <scope>NUCLEOTIDE SEQUENCE [LARGE SCALE GENOMIC DNA]</scope>
    <source>
        <strain evidence="2 3">CBS 112549</strain>
    </source>
</reference>
<dbReference type="InterPro" id="IPR051783">
    <property type="entry name" value="NAD(P)-dependent_oxidoreduct"/>
</dbReference>
<evidence type="ECO:0000313" key="2">
    <source>
        <dbReference type="EMBL" id="OJD32139.1"/>
    </source>
</evidence>
<feature type="compositionally biased region" description="Pro residues" evidence="1">
    <location>
        <begin position="26"/>
        <end position="40"/>
    </location>
</feature>
<dbReference type="RefSeq" id="XP_020128399.1">
    <property type="nucleotide sequence ID" value="XM_020275783.1"/>
</dbReference>
<dbReference type="GeneID" id="31016044"/>
<dbReference type="OrthoDB" id="2735536at2759"/>
<dbReference type="SUPFAM" id="SSF51735">
    <property type="entry name" value="NAD(P)-binding Rossmann-fold domains"/>
    <property type="match status" value="1"/>
</dbReference>
<dbReference type="GO" id="GO:0004029">
    <property type="term" value="F:aldehyde dehydrogenase (NAD+) activity"/>
    <property type="evidence" value="ECO:0007669"/>
    <property type="project" value="TreeGrafter"/>
</dbReference>
<organism evidence="2 3">
    <name type="scientific">Diplodia corticola</name>
    <dbReference type="NCBI Taxonomy" id="236234"/>
    <lineage>
        <taxon>Eukaryota</taxon>
        <taxon>Fungi</taxon>
        <taxon>Dikarya</taxon>
        <taxon>Ascomycota</taxon>
        <taxon>Pezizomycotina</taxon>
        <taxon>Dothideomycetes</taxon>
        <taxon>Dothideomycetes incertae sedis</taxon>
        <taxon>Botryosphaeriales</taxon>
        <taxon>Botryosphaeriaceae</taxon>
        <taxon>Diplodia</taxon>
    </lineage>
</organism>
<comment type="caution">
    <text evidence="2">The sequence shown here is derived from an EMBL/GenBank/DDBJ whole genome shotgun (WGS) entry which is preliminary data.</text>
</comment>
<protein>
    <submittedName>
        <fullName evidence="2">Nad dependent epimerase dehydratase</fullName>
    </submittedName>
</protein>
<accession>A0A1J9RHV6</accession>
<dbReference type="Gene3D" id="3.40.50.720">
    <property type="entry name" value="NAD(P)-binding Rossmann-like Domain"/>
    <property type="match status" value="1"/>
</dbReference>
<proteinExistence type="predicted"/>
<sequence length="422" mass="44633">MPLNVLVIGANGYLGSAISRAFLRSRPPPVPPPAPAPPSPHQTTTTTQPTSSPPPQTFRVYGLIRRASAAPALAAQEIIPLVGTLSGPASSPAALRDSIVRARLAPRRWDVIAVCTEPADRTAQARHWVDVLEFVGLLSTTNGDGGGGDEDAGRQQQHHRPLVLFSSGCKDYGTTGREGEAGLAPHTEGSGLAPFEMVRGRTEAAVRALAVGGGDDRAFDVVVLRATPICGYSGSYYGAMMEYVEGCAGAAAAAAAAGGGGKGDGVLKFAAHPGTILHGMHVDDCADAYVALARLALFGGAEGRRAVAGQVFNISGRRYETLREVGTVLAREYGFENGARFGVATAEIPSTVDAQGADMVFGWSQWVDSTKIRELTGWSDWRPLFSENLHVYRLSYEAARDYKDDNVQKIRNRMKGDWGSGD</sequence>
<dbReference type="AlphaFoldDB" id="A0A1J9RHV6"/>
<keyword evidence="3" id="KW-1185">Reference proteome</keyword>
<dbReference type="GO" id="GO:0005737">
    <property type="term" value="C:cytoplasm"/>
    <property type="evidence" value="ECO:0007669"/>
    <property type="project" value="TreeGrafter"/>
</dbReference>
<evidence type="ECO:0000313" key="3">
    <source>
        <dbReference type="Proteomes" id="UP000183809"/>
    </source>
</evidence>
<dbReference type="EMBL" id="MNUE01000041">
    <property type="protein sequence ID" value="OJD32139.1"/>
    <property type="molecule type" value="Genomic_DNA"/>
</dbReference>
<feature type="region of interest" description="Disordered" evidence="1">
    <location>
        <begin position="24"/>
        <end position="57"/>
    </location>
</feature>
<dbReference type="Proteomes" id="UP000183809">
    <property type="component" value="Unassembled WGS sequence"/>
</dbReference>